<proteinExistence type="inferred from homology"/>
<organism evidence="8 9">
    <name type="scientific">Sporosarcina ureae</name>
    <dbReference type="NCBI Taxonomy" id="1571"/>
    <lineage>
        <taxon>Bacteria</taxon>
        <taxon>Bacillati</taxon>
        <taxon>Bacillota</taxon>
        <taxon>Bacilli</taxon>
        <taxon>Bacillales</taxon>
        <taxon>Caryophanaceae</taxon>
        <taxon>Sporosarcina</taxon>
    </lineage>
</organism>
<dbReference type="NCBIfam" id="NF009278">
    <property type="entry name" value="PRK12636.1"/>
    <property type="match status" value="1"/>
</dbReference>
<evidence type="ECO:0000259" key="5">
    <source>
        <dbReference type="Pfam" id="PF00460"/>
    </source>
</evidence>
<keyword evidence="8" id="KW-0969">Cilium</keyword>
<dbReference type="RefSeq" id="WP_029053202.1">
    <property type="nucleotide sequence ID" value="NZ_CP015108.1"/>
</dbReference>
<dbReference type="InterPro" id="IPR053967">
    <property type="entry name" value="LlgE_F_G-like_D1"/>
</dbReference>
<comment type="subcellular location">
    <subcellularLocation>
        <location evidence="1 4">Bacterial flagellum basal body</location>
    </subcellularLocation>
</comment>
<evidence type="ECO:0000259" key="6">
    <source>
        <dbReference type="Pfam" id="PF06429"/>
    </source>
</evidence>
<dbReference type="InterPro" id="IPR010930">
    <property type="entry name" value="Flg_bb/hook_C_dom"/>
</dbReference>
<keyword evidence="8" id="KW-0282">Flagellum</keyword>
<dbReference type="Proteomes" id="UP000192486">
    <property type="component" value="Chromosome"/>
</dbReference>
<protein>
    <recommendedName>
        <fullName evidence="4">Flagellar hook protein FlgE</fullName>
    </recommendedName>
</protein>
<feature type="domain" description="Flagellar basal body rod protein N-terminal" evidence="5">
    <location>
        <begin position="5"/>
        <end position="35"/>
    </location>
</feature>
<gene>
    <name evidence="8" type="primary">flgG</name>
    <name evidence="8" type="ORF">SporoS204_14880</name>
</gene>
<evidence type="ECO:0000256" key="2">
    <source>
        <dbReference type="ARBA" id="ARBA00009677"/>
    </source>
</evidence>
<evidence type="ECO:0000313" key="8">
    <source>
        <dbReference type="EMBL" id="ARF15323.1"/>
    </source>
</evidence>
<evidence type="ECO:0000256" key="3">
    <source>
        <dbReference type="ARBA" id="ARBA00023143"/>
    </source>
</evidence>
<evidence type="ECO:0000256" key="1">
    <source>
        <dbReference type="ARBA" id="ARBA00004117"/>
    </source>
</evidence>
<dbReference type="SUPFAM" id="SSF117143">
    <property type="entry name" value="Flagellar hook protein flgE"/>
    <property type="match status" value="1"/>
</dbReference>
<dbReference type="InterPro" id="IPR037925">
    <property type="entry name" value="FlgE/F/G-like"/>
</dbReference>
<feature type="domain" description="Flagellar hook protein FlgE/F/G-like D1" evidence="7">
    <location>
        <begin position="95"/>
        <end position="161"/>
    </location>
</feature>
<sequence>MIRSMYSGISGLKNFQTKLDVIGNNIANVNTYGFKKGRTVFKDLYSQTVAGATGPGDTRGGVNPKQVGLGAQLATIDTMHSPGSTQFTGNTLDLAIEGDGFFIVEDGNDEKLYTRAGNFYLDKDGNIVDGDGRYLSKEGGGSIEVPLEATSLSIGQDGVVKYVLDGILEGEDVVALAKFSNPGGLTKIGGNLYQESANSGVAEDGTGAPLIDGRGAIKSGSLEMSNVDLSEEFTEMIVAQRGFQANTRIITTSDEILQELVNLKR</sequence>
<dbReference type="Pfam" id="PF06429">
    <property type="entry name" value="Flg_bbr_C"/>
    <property type="match status" value="1"/>
</dbReference>
<keyword evidence="3 4" id="KW-0975">Bacterial flagellum</keyword>
<comment type="similarity">
    <text evidence="2 4">Belongs to the flagella basal body rod proteins family.</text>
</comment>
<dbReference type="Pfam" id="PF22692">
    <property type="entry name" value="LlgE_F_G_D1"/>
    <property type="match status" value="1"/>
</dbReference>
<dbReference type="PANTHER" id="PTHR30435:SF1">
    <property type="entry name" value="FLAGELLAR HOOK PROTEIN FLGE"/>
    <property type="match status" value="1"/>
</dbReference>
<feature type="domain" description="Flagellar basal-body/hook protein C-terminal" evidence="6">
    <location>
        <begin position="219"/>
        <end position="263"/>
    </location>
</feature>
<dbReference type="InterPro" id="IPR020013">
    <property type="entry name" value="Flagellar_FlgE/F/G"/>
</dbReference>
<evidence type="ECO:0000256" key="4">
    <source>
        <dbReference type="RuleBase" id="RU362116"/>
    </source>
</evidence>
<dbReference type="PROSITE" id="PS00588">
    <property type="entry name" value="FLAGELLA_BB_ROD"/>
    <property type="match status" value="1"/>
</dbReference>
<dbReference type="InterPro" id="IPR001444">
    <property type="entry name" value="Flag_bb_rod_N"/>
</dbReference>
<comment type="function">
    <text evidence="4">A flexible structure which links the flagellar filament to the drive apparatus in the basal body.</text>
</comment>
<dbReference type="NCBIfam" id="TIGR03506">
    <property type="entry name" value="FlgEFG_subfam"/>
    <property type="match status" value="2"/>
</dbReference>
<dbReference type="Pfam" id="PF00460">
    <property type="entry name" value="Flg_bb_rod"/>
    <property type="match status" value="1"/>
</dbReference>
<keyword evidence="8" id="KW-0966">Cell projection</keyword>
<dbReference type="EMBL" id="CP015108">
    <property type="protein sequence ID" value="ARF15323.1"/>
    <property type="molecule type" value="Genomic_DNA"/>
</dbReference>
<evidence type="ECO:0000259" key="7">
    <source>
        <dbReference type="Pfam" id="PF22692"/>
    </source>
</evidence>
<reference evidence="8 9" key="1">
    <citation type="submission" date="2016-04" db="EMBL/GenBank/DDBJ databases">
        <title>Comparative Genomics and Epigenetics of Sporosarcina ureae.</title>
        <authorList>
            <person name="Oliver A.S."/>
            <person name="Cooper K.K."/>
        </authorList>
    </citation>
    <scope>NUCLEOTIDE SEQUENCE [LARGE SCALE GENOMIC DNA]</scope>
    <source>
        <strain evidence="8 9">S204</strain>
    </source>
</reference>
<dbReference type="PANTHER" id="PTHR30435">
    <property type="entry name" value="FLAGELLAR PROTEIN"/>
    <property type="match status" value="1"/>
</dbReference>
<keyword evidence="9" id="KW-1185">Reference proteome</keyword>
<dbReference type="InterPro" id="IPR019776">
    <property type="entry name" value="Flagellar_basal_body_rod_CS"/>
</dbReference>
<accession>A0ABM6JYL9</accession>
<name>A0ABM6JYL9_SPOUR</name>
<evidence type="ECO:0000313" key="9">
    <source>
        <dbReference type="Proteomes" id="UP000192486"/>
    </source>
</evidence>